<dbReference type="AlphaFoldDB" id="A0A0D2P0K0"/>
<evidence type="ECO:0000313" key="2">
    <source>
        <dbReference type="EMBL" id="KJA22226.1"/>
    </source>
</evidence>
<dbReference type="Proteomes" id="UP000054270">
    <property type="component" value="Unassembled WGS sequence"/>
</dbReference>
<organism evidence="2 3">
    <name type="scientific">Hypholoma sublateritium (strain FD-334 SS-4)</name>
    <dbReference type="NCBI Taxonomy" id="945553"/>
    <lineage>
        <taxon>Eukaryota</taxon>
        <taxon>Fungi</taxon>
        <taxon>Dikarya</taxon>
        <taxon>Basidiomycota</taxon>
        <taxon>Agaricomycotina</taxon>
        <taxon>Agaricomycetes</taxon>
        <taxon>Agaricomycetidae</taxon>
        <taxon>Agaricales</taxon>
        <taxon>Agaricineae</taxon>
        <taxon>Strophariaceae</taxon>
        <taxon>Hypholoma</taxon>
    </lineage>
</organism>
<evidence type="ECO:0000256" key="1">
    <source>
        <dbReference type="SAM" id="MobiDB-lite"/>
    </source>
</evidence>
<keyword evidence="3" id="KW-1185">Reference proteome</keyword>
<sequence>MSICLFKWPPVRKGIREHVCTFCTEARDLWIRQGCVGKEPKVYNAVQAHNMKNHIERVHKPQAGSSSSHPVQGRGGQTQRNKMVSSELSAPPSTLTIPDLEQGLTTSQNRGRGRGPWSSGRAAPYPAEGIRNDRVHRELSGHRKSVSHSMRTASFLTPFHTPIGTRARSATPQRLKYEGYAPTQPFYTPQGSYPTLDWEMSPNTYDTLGAADAKQHPILSLRDAGGFANFEPYSDPAEPILGTSSDGYSSGLSSTGWPTPSPSGQDMIHDDLAYFQKQDSLDDYSVGQNPRIAFSTYMPNGEPYYGLSISQSEPQYAGDSFVATENTLGLEISATHSLDALSGVFENGDPQYSSYVKSPFYADVPNSLAPNFSAIYTPGLVAEMPAPPPCYITNSIHQNVSANGNVGTGGNLFPRHVFGSQYSHINIPEIDTTSPYDLEPLVFEKGQE</sequence>
<evidence type="ECO:0000313" key="3">
    <source>
        <dbReference type="Proteomes" id="UP000054270"/>
    </source>
</evidence>
<protein>
    <submittedName>
        <fullName evidence="2">Uncharacterized protein</fullName>
    </submittedName>
</protein>
<accession>A0A0D2P0K0</accession>
<feature type="region of interest" description="Disordered" evidence="1">
    <location>
        <begin position="59"/>
        <end position="133"/>
    </location>
</feature>
<proteinExistence type="predicted"/>
<gene>
    <name evidence="2" type="ORF">HYPSUDRAFT_41113</name>
</gene>
<feature type="compositionally biased region" description="Polar residues" evidence="1">
    <location>
        <begin position="77"/>
        <end position="96"/>
    </location>
</feature>
<reference evidence="3" key="1">
    <citation type="submission" date="2014-04" db="EMBL/GenBank/DDBJ databases">
        <title>Evolutionary Origins and Diversification of the Mycorrhizal Mutualists.</title>
        <authorList>
            <consortium name="DOE Joint Genome Institute"/>
            <consortium name="Mycorrhizal Genomics Consortium"/>
            <person name="Kohler A."/>
            <person name="Kuo A."/>
            <person name="Nagy L.G."/>
            <person name="Floudas D."/>
            <person name="Copeland A."/>
            <person name="Barry K.W."/>
            <person name="Cichocki N."/>
            <person name="Veneault-Fourrey C."/>
            <person name="LaButti K."/>
            <person name="Lindquist E.A."/>
            <person name="Lipzen A."/>
            <person name="Lundell T."/>
            <person name="Morin E."/>
            <person name="Murat C."/>
            <person name="Riley R."/>
            <person name="Ohm R."/>
            <person name="Sun H."/>
            <person name="Tunlid A."/>
            <person name="Henrissat B."/>
            <person name="Grigoriev I.V."/>
            <person name="Hibbett D.S."/>
            <person name="Martin F."/>
        </authorList>
    </citation>
    <scope>NUCLEOTIDE SEQUENCE [LARGE SCALE GENOMIC DNA]</scope>
    <source>
        <strain evidence="3">FD-334 SS-4</strain>
    </source>
</reference>
<name>A0A0D2P0K0_HYPSF</name>
<dbReference type="EMBL" id="KN817551">
    <property type="protein sequence ID" value="KJA22226.1"/>
    <property type="molecule type" value="Genomic_DNA"/>
</dbReference>